<evidence type="ECO:0000256" key="1">
    <source>
        <dbReference type="SAM" id="MobiDB-lite"/>
    </source>
</evidence>
<keyword evidence="3" id="KW-1185">Reference proteome</keyword>
<gene>
    <name evidence="2" type="ORF">EYF80_052373</name>
</gene>
<evidence type="ECO:0000313" key="3">
    <source>
        <dbReference type="Proteomes" id="UP000314294"/>
    </source>
</evidence>
<dbReference type="EMBL" id="SRLO01001485">
    <property type="protein sequence ID" value="TNN37457.1"/>
    <property type="molecule type" value="Genomic_DNA"/>
</dbReference>
<comment type="caution">
    <text evidence="2">The sequence shown here is derived from an EMBL/GenBank/DDBJ whole genome shotgun (WGS) entry which is preliminary data.</text>
</comment>
<evidence type="ECO:0000313" key="2">
    <source>
        <dbReference type="EMBL" id="TNN37457.1"/>
    </source>
</evidence>
<dbReference type="Proteomes" id="UP000314294">
    <property type="component" value="Unassembled WGS sequence"/>
</dbReference>
<protein>
    <submittedName>
        <fullName evidence="2">Uncharacterized protein</fullName>
    </submittedName>
</protein>
<feature type="region of interest" description="Disordered" evidence="1">
    <location>
        <begin position="1"/>
        <end position="37"/>
    </location>
</feature>
<organism evidence="2 3">
    <name type="scientific">Liparis tanakae</name>
    <name type="common">Tanaka's snailfish</name>
    <dbReference type="NCBI Taxonomy" id="230148"/>
    <lineage>
        <taxon>Eukaryota</taxon>
        <taxon>Metazoa</taxon>
        <taxon>Chordata</taxon>
        <taxon>Craniata</taxon>
        <taxon>Vertebrata</taxon>
        <taxon>Euteleostomi</taxon>
        <taxon>Actinopterygii</taxon>
        <taxon>Neopterygii</taxon>
        <taxon>Teleostei</taxon>
        <taxon>Neoteleostei</taxon>
        <taxon>Acanthomorphata</taxon>
        <taxon>Eupercaria</taxon>
        <taxon>Perciformes</taxon>
        <taxon>Cottioidei</taxon>
        <taxon>Cottales</taxon>
        <taxon>Liparidae</taxon>
        <taxon>Liparis</taxon>
    </lineage>
</organism>
<proteinExistence type="predicted"/>
<dbReference type="AlphaFoldDB" id="A0A4Z2F8H9"/>
<reference evidence="2 3" key="1">
    <citation type="submission" date="2019-03" db="EMBL/GenBank/DDBJ databases">
        <title>First draft genome of Liparis tanakae, snailfish: a comprehensive survey of snailfish specific genes.</title>
        <authorList>
            <person name="Kim W."/>
            <person name="Song I."/>
            <person name="Jeong J.-H."/>
            <person name="Kim D."/>
            <person name="Kim S."/>
            <person name="Ryu S."/>
            <person name="Song J.Y."/>
            <person name="Lee S.K."/>
        </authorList>
    </citation>
    <scope>NUCLEOTIDE SEQUENCE [LARGE SCALE GENOMIC DNA]</scope>
    <source>
        <tissue evidence="2">Muscle</tissue>
    </source>
</reference>
<sequence>MEGANGKALRSPPRRSQLNPHRAAEPRQTLAAPGAPNPSVVFELQVPVFAGSGSAFEEQRAAVKLPENNRGFSALLKGTLTGS</sequence>
<accession>A0A4Z2F8H9</accession>
<name>A0A4Z2F8H9_9TELE</name>